<dbReference type="PANTHER" id="PTHR41252">
    <property type="entry name" value="BLR2505 PROTEIN"/>
    <property type="match status" value="1"/>
</dbReference>
<dbReference type="Proteomes" id="UP000006057">
    <property type="component" value="Chromosome"/>
</dbReference>
<dbReference type="KEGG" id="mcb:Mycch_2830"/>
<dbReference type="CDD" id="cd00531">
    <property type="entry name" value="NTF2_like"/>
    <property type="match status" value="1"/>
</dbReference>
<dbReference type="PANTHER" id="PTHR41252:SF1">
    <property type="entry name" value="BLR2505 PROTEIN"/>
    <property type="match status" value="1"/>
</dbReference>
<accession>I4BJY4</accession>
<dbReference type="InterPro" id="IPR037401">
    <property type="entry name" value="SnoaL-like"/>
</dbReference>
<dbReference type="STRING" id="710421.Mycch_2830"/>
<name>I4BJY4_MYCCN</name>
<dbReference type="eggNOG" id="COG3631">
    <property type="taxonomic scope" value="Bacteria"/>
</dbReference>
<dbReference type="AlphaFoldDB" id="I4BJY4"/>
<dbReference type="PATRIC" id="fig|710421.3.peg.2821"/>
<keyword evidence="3" id="KW-1185">Reference proteome</keyword>
<dbReference type="RefSeq" id="WP_014816068.1">
    <property type="nucleotide sequence ID" value="NC_018027.1"/>
</dbReference>
<dbReference type="Pfam" id="PF12680">
    <property type="entry name" value="SnoaL_2"/>
    <property type="match status" value="1"/>
</dbReference>
<evidence type="ECO:0000313" key="2">
    <source>
        <dbReference type="EMBL" id="AFM17591.1"/>
    </source>
</evidence>
<evidence type="ECO:0000259" key="1">
    <source>
        <dbReference type="Pfam" id="PF12680"/>
    </source>
</evidence>
<feature type="domain" description="SnoaL-like" evidence="1">
    <location>
        <begin position="12"/>
        <end position="108"/>
    </location>
</feature>
<keyword evidence="2" id="KW-0413">Isomerase</keyword>
<dbReference type="InterPro" id="IPR032710">
    <property type="entry name" value="NTF2-like_dom_sf"/>
</dbReference>
<dbReference type="OrthoDB" id="5176305at2"/>
<dbReference type="SUPFAM" id="SSF54427">
    <property type="entry name" value="NTF2-like"/>
    <property type="match status" value="1"/>
</dbReference>
<evidence type="ECO:0000313" key="3">
    <source>
        <dbReference type="Proteomes" id="UP000006057"/>
    </source>
</evidence>
<dbReference type="GO" id="GO:0016853">
    <property type="term" value="F:isomerase activity"/>
    <property type="evidence" value="ECO:0007669"/>
    <property type="project" value="UniProtKB-KW"/>
</dbReference>
<dbReference type="HOGENOM" id="CLU_1935711_0_0_11"/>
<reference evidence="2 3" key="1">
    <citation type="submission" date="2012-06" db="EMBL/GenBank/DDBJ databases">
        <title>Complete sequence of chromosome of Mycobacterium chubuense NBB4.</title>
        <authorList>
            <consortium name="US DOE Joint Genome Institute"/>
            <person name="Lucas S."/>
            <person name="Han J."/>
            <person name="Lapidus A."/>
            <person name="Cheng J.-F."/>
            <person name="Goodwin L."/>
            <person name="Pitluck S."/>
            <person name="Peters L."/>
            <person name="Mikhailova N."/>
            <person name="Teshima H."/>
            <person name="Detter J.C."/>
            <person name="Han C."/>
            <person name="Tapia R."/>
            <person name="Land M."/>
            <person name="Hauser L."/>
            <person name="Kyrpides N."/>
            <person name="Ivanova N."/>
            <person name="Pagani I."/>
            <person name="Mattes T."/>
            <person name="Holmes A."/>
            <person name="Rutledge P."/>
            <person name="Paulsen I."/>
            <person name="Coleman N."/>
            <person name="Woyke T."/>
        </authorList>
    </citation>
    <scope>NUCLEOTIDE SEQUENCE [LARGE SCALE GENOMIC DNA]</scope>
    <source>
        <strain evidence="2 3">NBB4</strain>
    </source>
</reference>
<dbReference type="Gene3D" id="3.10.450.50">
    <property type="match status" value="1"/>
</dbReference>
<organism evidence="2 3">
    <name type="scientific">Mycolicibacterium chubuense (strain NBB4)</name>
    <name type="common">Mycobacterium chubuense</name>
    <dbReference type="NCBI Taxonomy" id="710421"/>
    <lineage>
        <taxon>Bacteria</taxon>
        <taxon>Bacillati</taxon>
        <taxon>Actinomycetota</taxon>
        <taxon>Actinomycetes</taxon>
        <taxon>Mycobacteriales</taxon>
        <taxon>Mycobacteriaceae</taxon>
        <taxon>Mycolicibacterium</taxon>
    </lineage>
</organism>
<gene>
    <name evidence="2" type="ordered locus">Mycch_2830</name>
</gene>
<sequence length="131" mass="14407">MSEQEQNIDIIKRGYQAFADGDVETLMSLFDDNIEWVQPGESAISGTYHGKGELGEFLQRLGEKSPSITAHRFLADGDMVVVLSESTVGGETAHDVEVYTLRDGKTVRVEVCGDTAMMERQYGKKLTASSQ</sequence>
<dbReference type="EMBL" id="CP003053">
    <property type="protein sequence ID" value="AFM17591.1"/>
    <property type="molecule type" value="Genomic_DNA"/>
</dbReference>
<proteinExistence type="predicted"/>
<protein>
    <submittedName>
        <fullName evidence="2">Ketosteroid isomerase-like protein</fullName>
    </submittedName>
</protein>